<dbReference type="Proteomes" id="UP001248709">
    <property type="component" value="Unassembled WGS sequence"/>
</dbReference>
<accession>A0ABU3H5U7</accession>
<comment type="similarity">
    <text evidence="1">Belongs to the pseudomonas-type ThrB family.</text>
</comment>
<evidence type="ECO:0000313" key="4">
    <source>
        <dbReference type="Proteomes" id="UP001248709"/>
    </source>
</evidence>
<gene>
    <name evidence="3" type="ORF">J2Z22_001712</name>
</gene>
<evidence type="ECO:0000259" key="2">
    <source>
        <dbReference type="Pfam" id="PF01636"/>
    </source>
</evidence>
<dbReference type="PANTHER" id="PTHR21064">
    <property type="entry name" value="AMINOGLYCOSIDE PHOSPHOTRANSFERASE DOMAIN-CONTAINING PROTEIN-RELATED"/>
    <property type="match status" value="1"/>
</dbReference>
<sequence length="336" mass="39075">MKSSVSFNNEILENAAKQFSTSSSQASYIGGHQNIVYEYKLNGESFILRLTPSTGRSVRLVQSELDWIVFLANNGVSVSKPVLSKNGHLTEVIHLSDGFYTCVSFEKARGRRVEYPECLQDHALYEELGRLTGKLHALSKRYQPQDCNAKRQDWSQNWFLQNIDLIPDSQVAVRYSYLELVKTISALPKDKKSYGIIHGDLNVGNFMVDEHRGVTLFDFDEAQYSWFVEDIAVQLYYLVYVYGGDDGKEYREDQARRFMNHFMRGYILEDSLDEYWIKQIPLFLRLRELIVYIGSFRNWDGDETFSGSDNQWFKDWIAESKLRIENEIPIVNIWGI</sequence>
<keyword evidence="3" id="KW-0808">Transferase</keyword>
<feature type="domain" description="Aminoglycoside phosphotransferase" evidence="2">
    <location>
        <begin position="31"/>
        <end position="258"/>
    </location>
</feature>
<dbReference type="EMBL" id="JAUSUY010000005">
    <property type="protein sequence ID" value="MDT3426192.1"/>
    <property type="molecule type" value="Genomic_DNA"/>
</dbReference>
<dbReference type="Pfam" id="PF01636">
    <property type="entry name" value="APH"/>
    <property type="match status" value="1"/>
</dbReference>
<dbReference type="InterPro" id="IPR050249">
    <property type="entry name" value="Pseudomonas-type_ThrB"/>
</dbReference>
<dbReference type="SUPFAM" id="SSF56112">
    <property type="entry name" value="Protein kinase-like (PK-like)"/>
    <property type="match status" value="1"/>
</dbReference>
<dbReference type="InterPro" id="IPR002575">
    <property type="entry name" value="Aminoglycoside_PTrfase"/>
</dbReference>
<name>A0ABU3H5U7_9BACL</name>
<proteinExistence type="inferred from homology"/>
<comment type="caution">
    <text evidence="3">The sequence shown here is derived from an EMBL/GenBank/DDBJ whole genome shotgun (WGS) entry which is preliminary data.</text>
</comment>
<dbReference type="RefSeq" id="WP_025701844.1">
    <property type="nucleotide sequence ID" value="NZ_JAUSUY010000005.1"/>
</dbReference>
<dbReference type="GO" id="GO:0016301">
    <property type="term" value="F:kinase activity"/>
    <property type="evidence" value="ECO:0007669"/>
    <property type="project" value="UniProtKB-KW"/>
</dbReference>
<keyword evidence="3" id="KW-0418">Kinase</keyword>
<protein>
    <submittedName>
        <fullName evidence="3">Ser/Thr protein kinase RdoA (MazF antagonist)</fullName>
    </submittedName>
</protein>
<dbReference type="Gene3D" id="3.90.1200.10">
    <property type="match status" value="1"/>
</dbReference>
<evidence type="ECO:0000313" key="3">
    <source>
        <dbReference type="EMBL" id="MDT3426192.1"/>
    </source>
</evidence>
<keyword evidence="4" id="KW-1185">Reference proteome</keyword>
<reference evidence="3 4" key="1">
    <citation type="submission" date="2023-07" db="EMBL/GenBank/DDBJ databases">
        <title>Genomic Encyclopedia of Type Strains, Phase IV (KMG-IV): sequencing the most valuable type-strain genomes for metagenomic binning, comparative biology and taxonomic classification.</title>
        <authorList>
            <person name="Goeker M."/>
        </authorList>
    </citation>
    <scope>NUCLEOTIDE SEQUENCE [LARGE SCALE GENOMIC DNA]</scope>
    <source>
        <strain evidence="3 4">T98</strain>
    </source>
</reference>
<organism evidence="3 4">
    <name type="scientific">Paenibacillus forsythiae</name>
    <dbReference type="NCBI Taxonomy" id="365616"/>
    <lineage>
        <taxon>Bacteria</taxon>
        <taxon>Bacillati</taxon>
        <taxon>Bacillota</taxon>
        <taxon>Bacilli</taxon>
        <taxon>Bacillales</taxon>
        <taxon>Paenibacillaceae</taxon>
        <taxon>Paenibacillus</taxon>
    </lineage>
</organism>
<dbReference type="PANTHER" id="PTHR21064:SF6">
    <property type="entry name" value="AMINOGLYCOSIDE PHOSPHOTRANSFERASE DOMAIN-CONTAINING PROTEIN"/>
    <property type="match status" value="1"/>
</dbReference>
<evidence type="ECO:0000256" key="1">
    <source>
        <dbReference type="ARBA" id="ARBA00038240"/>
    </source>
</evidence>
<dbReference type="InterPro" id="IPR011009">
    <property type="entry name" value="Kinase-like_dom_sf"/>
</dbReference>